<dbReference type="PROSITE" id="PS50943">
    <property type="entry name" value="HTH_CROC1"/>
    <property type="match status" value="1"/>
</dbReference>
<dbReference type="Gene3D" id="1.10.260.40">
    <property type="entry name" value="lambda repressor-like DNA-binding domains"/>
    <property type="match status" value="1"/>
</dbReference>
<accession>A0A3G3IMU3</accession>
<evidence type="ECO:0000256" key="1">
    <source>
        <dbReference type="ARBA" id="ARBA00023125"/>
    </source>
</evidence>
<reference evidence="3 4" key="1">
    <citation type="submission" date="2017-11" db="EMBL/GenBank/DDBJ databases">
        <title>Genome sequence of the bacterial symbiont EPR9N from a vent mussel Bathymodiolus thermophilus.</title>
        <authorList>
            <person name="Won Y.-J."/>
        </authorList>
    </citation>
    <scope>NUCLEOTIDE SEQUENCE [LARGE SCALE GENOMIC DNA]</scope>
    <source>
        <strain evidence="3 4">EPR9N</strain>
    </source>
</reference>
<feature type="domain" description="HTH cro/C1-type" evidence="2">
    <location>
        <begin position="11"/>
        <end position="65"/>
    </location>
</feature>
<dbReference type="InterPro" id="IPR010982">
    <property type="entry name" value="Lambda_DNA-bd_dom_sf"/>
</dbReference>
<dbReference type="Proteomes" id="UP000278334">
    <property type="component" value="Chromosome"/>
</dbReference>
<dbReference type="Pfam" id="PF01381">
    <property type="entry name" value="HTH_3"/>
    <property type="match status" value="1"/>
</dbReference>
<keyword evidence="1" id="KW-0238">DNA-binding</keyword>
<dbReference type="RefSeq" id="WP_122951713.1">
    <property type="nucleotide sequence ID" value="NZ_CP024634.1"/>
</dbReference>
<dbReference type="InterPro" id="IPR001387">
    <property type="entry name" value="Cro/C1-type_HTH"/>
</dbReference>
<dbReference type="SUPFAM" id="SSF47413">
    <property type="entry name" value="lambda repressor-like DNA-binding domains"/>
    <property type="match status" value="1"/>
</dbReference>
<gene>
    <name evidence="3" type="ORF">MS2017_1360</name>
</gene>
<dbReference type="EMBL" id="CP024634">
    <property type="protein sequence ID" value="AYQ57048.1"/>
    <property type="molecule type" value="Genomic_DNA"/>
</dbReference>
<organism evidence="3 4">
    <name type="scientific">Bathymodiolus thermophilus thioautotrophic gill symbiont</name>
    <dbReference type="NCBI Taxonomy" id="2360"/>
    <lineage>
        <taxon>Bacteria</taxon>
        <taxon>Pseudomonadati</taxon>
        <taxon>Pseudomonadota</taxon>
        <taxon>Gammaproteobacteria</taxon>
        <taxon>sulfur-oxidizing symbionts</taxon>
    </lineage>
</organism>
<evidence type="ECO:0000313" key="4">
    <source>
        <dbReference type="Proteomes" id="UP000278334"/>
    </source>
</evidence>
<dbReference type="GO" id="GO:0003677">
    <property type="term" value="F:DNA binding"/>
    <property type="evidence" value="ECO:0007669"/>
    <property type="project" value="UniProtKB-KW"/>
</dbReference>
<dbReference type="CDD" id="cd00093">
    <property type="entry name" value="HTH_XRE"/>
    <property type="match status" value="1"/>
</dbReference>
<evidence type="ECO:0000313" key="3">
    <source>
        <dbReference type="EMBL" id="AYQ57048.1"/>
    </source>
</evidence>
<dbReference type="PANTHER" id="PTHR46558">
    <property type="entry name" value="TRACRIPTIONAL REGULATORY PROTEIN-RELATED-RELATED"/>
    <property type="match status" value="1"/>
</dbReference>
<evidence type="ECO:0000259" key="2">
    <source>
        <dbReference type="PROSITE" id="PS50943"/>
    </source>
</evidence>
<name>A0A3G3IMU3_9GAMM</name>
<sequence length="110" mass="12301">MKKSNEIANKIKNLREISKLSQSELAKRAGVTSSAISMIESGQRLPSLVVTKKISEAFNMTVSELTGEKVSKNTNNKAQIFFRKYSELNDLGEADQKIIKNLIKSLKDKK</sequence>
<dbReference type="SMART" id="SM00530">
    <property type="entry name" value="HTH_XRE"/>
    <property type="match status" value="1"/>
</dbReference>
<dbReference type="KEGG" id="bthg:MS2017_1360"/>
<proteinExistence type="predicted"/>
<protein>
    <recommendedName>
        <fullName evidence="2">HTH cro/C1-type domain-containing protein</fullName>
    </recommendedName>
</protein>
<dbReference type="PANTHER" id="PTHR46558:SF4">
    <property type="entry name" value="DNA-BIDING PHAGE PROTEIN"/>
    <property type="match status" value="1"/>
</dbReference>
<dbReference type="AlphaFoldDB" id="A0A3G3IMU3"/>